<evidence type="ECO:0000313" key="1">
    <source>
        <dbReference type="EMBL" id="KAF6727566.1"/>
    </source>
</evidence>
<dbReference type="EMBL" id="WKFB01000300">
    <property type="protein sequence ID" value="KAF6727566.1"/>
    <property type="molecule type" value="Genomic_DNA"/>
</dbReference>
<organism evidence="1 2">
    <name type="scientific">Oryzias melastigma</name>
    <name type="common">Marine medaka</name>
    <dbReference type="NCBI Taxonomy" id="30732"/>
    <lineage>
        <taxon>Eukaryota</taxon>
        <taxon>Metazoa</taxon>
        <taxon>Chordata</taxon>
        <taxon>Craniata</taxon>
        <taxon>Vertebrata</taxon>
        <taxon>Euteleostomi</taxon>
        <taxon>Actinopterygii</taxon>
        <taxon>Neopterygii</taxon>
        <taxon>Teleostei</taxon>
        <taxon>Neoteleostei</taxon>
        <taxon>Acanthomorphata</taxon>
        <taxon>Ovalentaria</taxon>
        <taxon>Atherinomorphae</taxon>
        <taxon>Beloniformes</taxon>
        <taxon>Adrianichthyidae</taxon>
        <taxon>Oryziinae</taxon>
        <taxon>Oryzias</taxon>
    </lineage>
</organism>
<dbReference type="Proteomes" id="UP000646548">
    <property type="component" value="Unassembled WGS sequence"/>
</dbReference>
<evidence type="ECO:0000313" key="2">
    <source>
        <dbReference type="Proteomes" id="UP000646548"/>
    </source>
</evidence>
<sequence length="126" mass="13595">MRKSPVLRVPVSSSGSDLDLKNLPFASRSAGLLRGGDAGVRLITVGSRISRRRLFPPLESKLMQLVLVTVKETSVGMGRCCRERSSFAVLDCPPNIEKVLRLQPGAQRENRAGWGAAVCASVTVSF</sequence>
<name>A0A834FAN5_ORYME</name>
<gene>
    <name evidence="1" type="ORF">FQA47_005940</name>
</gene>
<reference evidence="1" key="1">
    <citation type="journal article" name="BMC Genomics">
        <title>Long-read sequencing and de novo genome assembly of marine medaka (Oryzias melastigma).</title>
        <authorList>
            <person name="Liang P."/>
            <person name="Saqib H.S.A."/>
            <person name="Ni X."/>
            <person name="Shen Y."/>
        </authorList>
    </citation>
    <scope>NUCLEOTIDE SEQUENCE</scope>
    <source>
        <strain evidence="1">Bigg-433</strain>
    </source>
</reference>
<protein>
    <submittedName>
        <fullName evidence="1">Uncharacterized protein</fullName>
    </submittedName>
</protein>
<comment type="caution">
    <text evidence="1">The sequence shown here is derived from an EMBL/GenBank/DDBJ whole genome shotgun (WGS) entry which is preliminary data.</text>
</comment>
<proteinExistence type="predicted"/>
<dbReference type="AlphaFoldDB" id="A0A834FAN5"/>
<accession>A0A834FAN5</accession>